<evidence type="ECO:0000256" key="2">
    <source>
        <dbReference type="ARBA" id="ARBA00022448"/>
    </source>
</evidence>
<dbReference type="CDD" id="cd17321">
    <property type="entry name" value="MFS_MMR_MDR_like"/>
    <property type="match status" value="1"/>
</dbReference>
<feature type="transmembrane region" description="Helical" evidence="8">
    <location>
        <begin position="481"/>
        <end position="504"/>
    </location>
</feature>
<dbReference type="Pfam" id="PF07690">
    <property type="entry name" value="MFS_1"/>
    <property type="match status" value="1"/>
</dbReference>
<dbReference type="GO" id="GO:0005886">
    <property type="term" value="C:plasma membrane"/>
    <property type="evidence" value="ECO:0007669"/>
    <property type="project" value="UniProtKB-SubCell"/>
</dbReference>
<keyword evidence="5 8" id="KW-1133">Transmembrane helix</keyword>
<feature type="transmembrane region" description="Helical" evidence="8">
    <location>
        <begin position="409"/>
        <end position="431"/>
    </location>
</feature>
<dbReference type="PANTHER" id="PTHR42718">
    <property type="entry name" value="MAJOR FACILITATOR SUPERFAMILY MULTIDRUG TRANSPORTER MFSC"/>
    <property type="match status" value="1"/>
</dbReference>
<feature type="transmembrane region" description="Helical" evidence="8">
    <location>
        <begin position="366"/>
        <end position="388"/>
    </location>
</feature>
<dbReference type="Proteomes" id="UP000265768">
    <property type="component" value="Unassembled WGS sequence"/>
</dbReference>
<keyword evidence="4 8" id="KW-0812">Transmembrane</keyword>
<keyword evidence="2" id="KW-0813">Transport</keyword>
<feature type="transmembrane region" description="Helical" evidence="8">
    <location>
        <begin position="62"/>
        <end position="79"/>
    </location>
</feature>
<dbReference type="SUPFAM" id="SSF103473">
    <property type="entry name" value="MFS general substrate transporter"/>
    <property type="match status" value="1"/>
</dbReference>
<proteinExistence type="predicted"/>
<dbReference type="AlphaFoldDB" id="A0A3A4AZ80"/>
<feature type="transmembrane region" description="Helical" evidence="8">
    <location>
        <begin position="238"/>
        <end position="255"/>
    </location>
</feature>
<evidence type="ECO:0000313" key="10">
    <source>
        <dbReference type="EMBL" id="RJL34433.1"/>
    </source>
</evidence>
<dbReference type="GO" id="GO:0022857">
    <property type="term" value="F:transmembrane transporter activity"/>
    <property type="evidence" value="ECO:0007669"/>
    <property type="project" value="InterPro"/>
</dbReference>
<feature type="transmembrane region" description="Helical" evidence="8">
    <location>
        <begin position="178"/>
        <end position="201"/>
    </location>
</feature>
<feature type="transmembrane region" description="Helical" evidence="8">
    <location>
        <begin position="91"/>
        <end position="110"/>
    </location>
</feature>
<gene>
    <name evidence="10" type="ORF">D5H75_08365</name>
</gene>
<organism evidence="10 11">
    <name type="scientific">Bailinhaonella thermotolerans</name>
    <dbReference type="NCBI Taxonomy" id="1070861"/>
    <lineage>
        <taxon>Bacteria</taxon>
        <taxon>Bacillati</taxon>
        <taxon>Actinomycetota</taxon>
        <taxon>Actinomycetes</taxon>
        <taxon>Streptosporangiales</taxon>
        <taxon>Streptosporangiaceae</taxon>
        <taxon>Bailinhaonella</taxon>
    </lineage>
</organism>
<keyword evidence="11" id="KW-1185">Reference proteome</keyword>
<evidence type="ECO:0000313" key="11">
    <source>
        <dbReference type="Proteomes" id="UP000265768"/>
    </source>
</evidence>
<keyword evidence="3" id="KW-1003">Cell membrane</keyword>
<evidence type="ECO:0000256" key="4">
    <source>
        <dbReference type="ARBA" id="ARBA00022692"/>
    </source>
</evidence>
<dbReference type="Gene3D" id="1.20.1250.20">
    <property type="entry name" value="MFS general substrate transporter like domains"/>
    <property type="match status" value="1"/>
</dbReference>
<evidence type="ECO:0000256" key="3">
    <source>
        <dbReference type="ARBA" id="ARBA00022475"/>
    </source>
</evidence>
<evidence type="ECO:0000256" key="1">
    <source>
        <dbReference type="ARBA" id="ARBA00004651"/>
    </source>
</evidence>
<reference evidence="10 11" key="1">
    <citation type="submission" date="2018-09" db="EMBL/GenBank/DDBJ databases">
        <title>YIM 75507 draft genome.</title>
        <authorList>
            <person name="Tang S."/>
            <person name="Feng Y."/>
        </authorList>
    </citation>
    <scope>NUCLEOTIDE SEQUENCE [LARGE SCALE GENOMIC DNA]</scope>
    <source>
        <strain evidence="10 11">YIM 75507</strain>
    </source>
</reference>
<feature type="domain" description="Major facilitator superfamily (MFS) profile" evidence="9">
    <location>
        <begin position="25"/>
        <end position="508"/>
    </location>
</feature>
<evidence type="ECO:0000256" key="5">
    <source>
        <dbReference type="ARBA" id="ARBA00022989"/>
    </source>
</evidence>
<evidence type="ECO:0000256" key="7">
    <source>
        <dbReference type="SAM" id="MobiDB-lite"/>
    </source>
</evidence>
<dbReference type="InterPro" id="IPR011701">
    <property type="entry name" value="MFS"/>
</dbReference>
<feature type="compositionally biased region" description="Basic residues" evidence="7">
    <location>
        <begin position="553"/>
        <end position="570"/>
    </location>
</feature>
<feature type="transmembrane region" description="Helical" evidence="8">
    <location>
        <begin position="316"/>
        <end position="334"/>
    </location>
</feature>
<keyword evidence="6 8" id="KW-0472">Membrane</keyword>
<dbReference type="PROSITE" id="PS50850">
    <property type="entry name" value="MFS"/>
    <property type="match status" value="1"/>
</dbReference>
<feature type="transmembrane region" description="Helical" evidence="8">
    <location>
        <begin position="276"/>
        <end position="296"/>
    </location>
</feature>
<feature type="transmembrane region" description="Helical" evidence="8">
    <location>
        <begin position="23"/>
        <end position="50"/>
    </location>
</feature>
<dbReference type="PANTHER" id="PTHR42718:SF47">
    <property type="entry name" value="METHYL VIOLOGEN RESISTANCE PROTEIN SMVA"/>
    <property type="match status" value="1"/>
</dbReference>
<feature type="region of interest" description="Disordered" evidence="7">
    <location>
        <begin position="509"/>
        <end position="570"/>
    </location>
</feature>
<comment type="caution">
    <text evidence="10">The sequence shown here is derived from an EMBL/GenBank/DDBJ whole genome shotgun (WGS) entry which is preliminary data.</text>
</comment>
<dbReference type="OrthoDB" id="3218509at2"/>
<dbReference type="InterPro" id="IPR020846">
    <property type="entry name" value="MFS_dom"/>
</dbReference>
<evidence type="ECO:0000259" key="9">
    <source>
        <dbReference type="PROSITE" id="PS50850"/>
    </source>
</evidence>
<feature type="transmembrane region" description="Helical" evidence="8">
    <location>
        <begin position="213"/>
        <end position="232"/>
    </location>
</feature>
<evidence type="ECO:0000256" key="8">
    <source>
        <dbReference type="SAM" id="Phobius"/>
    </source>
</evidence>
<name>A0A3A4AZ80_9ACTN</name>
<dbReference type="EMBL" id="QZEY01000002">
    <property type="protein sequence ID" value="RJL34433.1"/>
    <property type="molecule type" value="Genomic_DNA"/>
</dbReference>
<dbReference type="InterPro" id="IPR036259">
    <property type="entry name" value="MFS_trans_sf"/>
</dbReference>
<sequence length="570" mass="59823">MLTITTGTGVDRRDARDAGVNRWAVLALLCFSLLLIAVDATVLHVAVPALAKALAPTSVEQLWIIDVYSLVVAPLLLTFGTLGDRYGRKRLILLGYAVFGLASLSAAFAATPLALILSRAALGVGGAMIMPSTLSLIRQVFTDRQERALALGVWSAVAAAGAAVGPLIGGVLVEHFRWGVVFLINLPLLVPAFFAALRLLPESRDPDPHRWDWQSAVLSTLGVLGLAFGVKVTGSGDPRALLALAAGVALLWVFVRRQRRLAHPLLDVGLFADRGFSVGVACVMLAIFALVGLQLMLAQYLQLVLGDSPLEAGARMLPLMLAAMAGGLVGARLLHRVGVRAAMGGGLALTALSLLPTLWFGQTLDAIPLALCFTGIGFGVEVALLAASDTILAAAPEERAGGAAGIEETAYELGAGLGVAVLGTVTTAVYAPGLRALPGVPAEDMSEARESLSVAAHVAARLPAEPGHRLLDAAREAFVSALHSTVLVSLALLSLTALLAVLAIPRRTPARPAQAPRVPRPRPAAPPAWLARRVPRRLRDRLPLPLGESLRAPSRRRAPHRPHTPPRHPR</sequence>
<evidence type="ECO:0000256" key="6">
    <source>
        <dbReference type="ARBA" id="ARBA00023136"/>
    </source>
</evidence>
<comment type="subcellular location">
    <subcellularLocation>
        <location evidence="1">Cell membrane</location>
        <topology evidence="1">Multi-pass membrane protein</topology>
    </subcellularLocation>
</comment>
<accession>A0A3A4AZ80</accession>
<dbReference type="Gene3D" id="1.20.1720.10">
    <property type="entry name" value="Multidrug resistance protein D"/>
    <property type="match status" value="1"/>
</dbReference>
<feature type="transmembrane region" description="Helical" evidence="8">
    <location>
        <begin position="116"/>
        <end position="137"/>
    </location>
</feature>
<dbReference type="RefSeq" id="WP_119925734.1">
    <property type="nucleotide sequence ID" value="NZ_QZEY01000002.1"/>
</dbReference>
<feature type="transmembrane region" description="Helical" evidence="8">
    <location>
        <begin position="341"/>
        <end position="360"/>
    </location>
</feature>
<dbReference type="PRINTS" id="PR01036">
    <property type="entry name" value="TCRTETB"/>
</dbReference>
<feature type="transmembrane region" description="Helical" evidence="8">
    <location>
        <begin position="149"/>
        <end position="172"/>
    </location>
</feature>
<protein>
    <submittedName>
        <fullName evidence="10">MFS transporter</fullName>
    </submittedName>
</protein>